<feature type="transmembrane region" description="Helical" evidence="7">
    <location>
        <begin position="286"/>
        <end position="309"/>
    </location>
</feature>
<comment type="caution">
    <text evidence="8">The sequence shown here is derived from an EMBL/GenBank/DDBJ whole genome shotgun (WGS) entry which is preliminary data.</text>
</comment>
<dbReference type="STRING" id="416450.A0A1V6QET3"/>
<dbReference type="InterPro" id="IPR036291">
    <property type="entry name" value="NAD(P)-bd_dom_sf"/>
</dbReference>
<dbReference type="InterPro" id="IPR051593">
    <property type="entry name" value="Ergosterol_Biosynth_ERG27"/>
</dbReference>
<keyword evidence="5" id="KW-0443">Lipid metabolism</keyword>
<evidence type="ECO:0000256" key="3">
    <source>
        <dbReference type="ARBA" id="ARBA00022955"/>
    </source>
</evidence>
<dbReference type="EMBL" id="MDYN01000005">
    <property type="protein sequence ID" value="OQD87725.1"/>
    <property type="molecule type" value="Genomic_DNA"/>
</dbReference>
<evidence type="ECO:0008006" key="10">
    <source>
        <dbReference type="Google" id="ProtNLM"/>
    </source>
</evidence>
<evidence type="ECO:0000256" key="1">
    <source>
        <dbReference type="ARBA" id="ARBA00022516"/>
    </source>
</evidence>
<keyword evidence="4" id="KW-0560">Oxidoreductase</keyword>
<evidence type="ECO:0000256" key="7">
    <source>
        <dbReference type="SAM" id="Phobius"/>
    </source>
</evidence>
<sequence length="439" mass="48312">MEKETSSETADMLYILVTGANSGLGFSICCRLADEFLASHPKSQCLTIIFTTRSARKAEDTRRRLEAHLHSNAPSASAAARVHFRNESVDLGNLLSVRELSRKLIRTLPRLDTIILNAGLGGWSGIDWPAAIWGVCTDLVHQVTWPSYKLAPIGVLTDKQTNIPDEPPLGSVFCANVFGHYMLAHNVTPLLKRARIHGPGRVVWCSSNEATTKMFNVDDIQALKSSTPYESSKALTDILALTSDLESTAPWAVDSFLQSETEVETHAIHTDPPTALPRSYLSHPGICATAIIPLALPLVYCMVIAFWLARMLGSPWHNLSTYLGACAPVFLALRTQDEVEAAEAPYRLFDGGHVKWGSSCTRSGVDSIASTELDGWGHGGVVGTFVTEGDRVRRRKRGAVDLTREQKVEFEGLGRQCWKKMEELRIQWDEILDRAEASS</sequence>
<dbReference type="GO" id="GO:0000253">
    <property type="term" value="F:3-beta-hydroxysteroid 3-dehydrogenase (NADP+) activity"/>
    <property type="evidence" value="ECO:0007669"/>
    <property type="project" value="TreeGrafter"/>
</dbReference>
<proteinExistence type="inferred from homology"/>
<dbReference type="GO" id="GO:0005741">
    <property type="term" value="C:mitochondrial outer membrane"/>
    <property type="evidence" value="ECO:0007669"/>
    <property type="project" value="TreeGrafter"/>
</dbReference>
<keyword evidence="7" id="KW-0812">Transmembrane</keyword>
<dbReference type="GO" id="GO:0005789">
    <property type="term" value="C:endoplasmic reticulum membrane"/>
    <property type="evidence" value="ECO:0007669"/>
    <property type="project" value="TreeGrafter"/>
</dbReference>
<evidence type="ECO:0000313" key="9">
    <source>
        <dbReference type="Proteomes" id="UP000191672"/>
    </source>
</evidence>
<keyword evidence="2" id="KW-0521">NADP</keyword>
<dbReference type="Proteomes" id="UP000191672">
    <property type="component" value="Unassembled WGS sequence"/>
</dbReference>
<keyword evidence="7" id="KW-0472">Membrane</keyword>
<dbReference type="GO" id="GO:0005811">
    <property type="term" value="C:lipid droplet"/>
    <property type="evidence" value="ECO:0007669"/>
    <property type="project" value="TreeGrafter"/>
</dbReference>
<comment type="similarity">
    <text evidence="6">Belongs to the short-chain dehydrogenases/reductases (SDR) family. ERG27 subfamily.</text>
</comment>
<evidence type="ECO:0000313" key="8">
    <source>
        <dbReference type="EMBL" id="OQD87725.1"/>
    </source>
</evidence>
<keyword evidence="7" id="KW-1133">Transmembrane helix</keyword>
<evidence type="ECO:0000256" key="2">
    <source>
        <dbReference type="ARBA" id="ARBA00022857"/>
    </source>
</evidence>
<evidence type="ECO:0000256" key="4">
    <source>
        <dbReference type="ARBA" id="ARBA00023002"/>
    </source>
</evidence>
<accession>A0A1V6QET3</accession>
<evidence type="ECO:0000256" key="6">
    <source>
        <dbReference type="ARBA" id="ARBA00023593"/>
    </source>
</evidence>
<name>A0A1V6QET3_9EURO</name>
<organism evidence="8 9">
    <name type="scientific">Penicillium antarcticum</name>
    <dbReference type="NCBI Taxonomy" id="416450"/>
    <lineage>
        <taxon>Eukaryota</taxon>
        <taxon>Fungi</taxon>
        <taxon>Dikarya</taxon>
        <taxon>Ascomycota</taxon>
        <taxon>Pezizomycotina</taxon>
        <taxon>Eurotiomycetes</taxon>
        <taxon>Eurotiomycetidae</taxon>
        <taxon>Eurotiales</taxon>
        <taxon>Aspergillaceae</taxon>
        <taxon>Penicillium</taxon>
    </lineage>
</organism>
<evidence type="ECO:0000256" key="5">
    <source>
        <dbReference type="ARBA" id="ARBA00023098"/>
    </source>
</evidence>
<dbReference type="AlphaFoldDB" id="A0A1V6QET3"/>
<keyword evidence="1" id="KW-0444">Lipid biosynthesis</keyword>
<keyword evidence="9" id="KW-1185">Reference proteome</keyword>
<reference evidence="9" key="1">
    <citation type="journal article" date="2017" name="Nat. Microbiol.">
        <title>Global analysis of biosynthetic gene clusters reveals vast potential of secondary metabolite production in Penicillium species.</title>
        <authorList>
            <person name="Nielsen J.C."/>
            <person name="Grijseels S."/>
            <person name="Prigent S."/>
            <person name="Ji B."/>
            <person name="Dainat J."/>
            <person name="Nielsen K.F."/>
            <person name="Frisvad J.C."/>
            <person name="Workman M."/>
            <person name="Nielsen J."/>
        </authorList>
    </citation>
    <scope>NUCLEOTIDE SEQUENCE [LARGE SCALE GENOMIC DNA]</scope>
    <source>
        <strain evidence="9">IBT 31811</strain>
    </source>
</reference>
<dbReference type="PANTHER" id="PTHR43647">
    <property type="entry name" value="DEHYDROGENASE"/>
    <property type="match status" value="1"/>
</dbReference>
<protein>
    <recommendedName>
        <fullName evidence="10">3-ketosteroid reductase</fullName>
    </recommendedName>
</protein>
<dbReference type="GO" id="GO:0006696">
    <property type="term" value="P:ergosterol biosynthetic process"/>
    <property type="evidence" value="ECO:0007669"/>
    <property type="project" value="TreeGrafter"/>
</dbReference>
<keyword evidence="3" id="KW-0752">Steroid biosynthesis</keyword>
<dbReference type="Gene3D" id="3.40.50.720">
    <property type="entry name" value="NAD(P)-binding Rossmann-like Domain"/>
    <property type="match status" value="1"/>
</dbReference>
<gene>
    <name evidence="8" type="ORF">PENANT_c005G11240</name>
</gene>
<dbReference type="PANTHER" id="PTHR43647:SF1">
    <property type="entry name" value="3-KETO-STEROID REDUCTASE ERG27"/>
    <property type="match status" value="1"/>
</dbReference>
<dbReference type="SUPFAM" id="SSF51735">
    <property type="entry name" value="NAD(P)-binding Rossmann-fold domains"/>
    <property type="match status" value="1"/>
</dbReference>